<keyword evidence="3" id="KW-1185">Reference proteome</keyword>
<dbReference type="EMBL" id="CACTIH010001956">
    <property type="protein sequence ID" value="CAA2969928.1"/>
    <property type="molecule type" value="Genomic_DNA"/>
</dbReference>
<protein>
    <submittedName>
        <fullName evidence="2">Uncharacterized protein</fullName>
    </submittedName>
</protein>
<feature type="compositionally biased region" description="Basic and acidic residues" evidence="1">
    <location>
        <begin position="114"/>
        <end position="132"/>
    </location>
</feature>
<comment type="caution">
    <text evidence="2">The sequence shown here is derived from an EMBL/GenBank/DDBJ whole genome shotgun (WGS) entry which is preliminary data.</text>
</comment>
<evidence type="ECO:0000313" key="3">
    <source>
        <dbReference type="Proteomes" id="UP000594638"/>
    </source>
</evidence>
<feature type="compositionally biased region" description="Polar residues" evidence="1">
    <location>
        <begin position="94"/>
        <end position="103"/>
    </location>
</feature>
<feature type="compositionally biased region" description="Low complexity" evidence="1">
    <location>
        <begin position="35"/>
        <end position="46"/>
    </location>
</feature>
<accession>A0A8S0QUL9</accession>
<proteinExistence type="predicted"/>
<evidence type="ECO:0000256" key="1">
    <source>
        <dbReference type="SAM" id="MobiDB-lite"/>
    </source>
</evidence>
<dbReference type="Proteomes" id="UP000594638">
    <property type="component" value="Unassembled WGS sequence"/>
</dbReference>
<feature type="compositionally biased region" description="Acidic residues" evidence="1">
    <location>
        <begin position="174"/>
        <end position="184"/>
    </location>
</feature>
<feature type="region of interest" description="Disordered" evidence="1">
    <location>
        <begin position="94"/>
        <end position="236"/>
    </location>
</feature>
<dbReference type="AlphaFoldDB" id="A0A8S0QUL9"/>
<feature type="compositionally biased region" description="Polar residues" evidence="1">
    <location>
        <begin position="224"/>
        <end position="236"/>
    </location>
</feature>
<evidence type="ECO:0000313" key="2">
    <source>
        <dbReference type="EMBL" id="CAA2969928.1"/>
    </source>
</evidence>
<dbReference type="Gramene" id="OE9A039003T1">
    <property type="protein sequence ID" value="OE9A039003C1"/>
    <property type="gene ID" value="OE9A039003"/>
</dbReference>
<sequence length="252" mass="27465">MPNDSGESGHDPSRETGASDSKDEEDVSGQQSGALPTPGTRGGPTLTREDMEGMLYDQRILFEMRLLTVKLEIIQHLTKEFARLRDFISTLVPLSSGTSTSTAAPVVNEPNFWDEPHEDGQGSDVRSLHDDDHVDEAEMQEGNAREGSDKRSPHDEDHADEGEMNEVNDREGGDEQSPQDDDRAEEGNMQDMNDLGETVPTLPSDDNEEGPSTHDVTEVDESSQKSACLPSTSAQSVELTPGLVGFLSCHEL</sequence>
<organism evidence="2 3">
    <name type="scientific">Olea europaea subsp. europaea</name>
    <dbReference type="NCBI Taxonomy" id="158383"/>
    <lineage>
        <taxon>Eukaryota</taxon>
        <taxon>Viridiplantae</taxon>
        <taxon>Streptophyta</taxon>
        <taxon>Embryophyta</taxon>
        <taxon>Tracheophyta</taxon>
        <taxon>Spermatophyta</taxon>
        <taxon>Magnoliopsida</taxon>
        <taxon>eudicotyledons</taxon>
        <taxon>Gunneridae</taxon>
        <taxon>Pentapetalae</taxon>
        <taxon>asterids</taxon>
        <taxon>lamiids</taxon>
        <taxon>Lamiales</taxon>
        <taxon>Oleaceae</taxon>
        <taxon>Oleeae</taxon>
        <taxon>Olea</taxon>
    </lineage>
</organism>
<feature type="region of interest" description="Disordered" evidence="1">
    <location>
        <begin position="1"/>
        <end position="49"/>
    </location>
</feature>
<name>A0A8S0QUL9_OLEEU</name>
<gene>
    <name evidence="2" type="ORF">OLEA9_A039003</name>
</gene>
<reference evidence="2 3" key="1">
    <citation type="submission" date="2019-12" db="EMBL/GenBank/DDBJ databases">
        <authorList>
            <person name="Alioto T."/>
            <person name="Alioto T."/>
            <person name="Gomez Garrido J."/>
        </authorList>
    </citation>
    <scope>NUCLEOTIDE SEQUENCE [LARGE SCALE GENOMIC DNA]</scope>
</reference>
<feature type="compositionally biased region" description="Basic and acidic residues" evidence="1">
    <location>
        <begin position="143"/>
        <end position="157"/>
    </location>
</feature>